<name>L7L649_9ACTN</name>
<comment type="caution">
    <text evidence="1">The sequence shown here is derived from an EMBL/GenBank/DDBJ whole genome shotgun (WGS) entry which is preliminary data.</text>
</comment>
<evidence type="ECO:0000313" key="2">
    <source>
        <dbReference type="Proteomes" id="UP000053405"/>
    </source>
</evidence>
<sequence>MNDDEPGGAAAWRTAVELGAQGRAAAARTALAALAVDPRAAPAIVSLSYSTRASLLRQAGGHGMARAGDGRACVLAADGRTGGPTADEWMVAAWLDALIGLAADNLGLGDFSTARRLLDRAQDCPVVPPRAALRLAWVRTEWGLYSGDLDTAQSAAAVADDRSRDLASPRHQLKTGLIAAAVHGACGRFDAARAGARQAFVQADTLGLLPLRWAAATLLAGLGEESFAAEVTVTRDLLAARGMPLVPLRPGERLASIR</sequence>
<dbReference type="STRING" id="1121927.GOHSU_12_00100"/>
<evidence type="ECO:0000313" key="1">
    <source>
        <dbReference type="EMBL" id="GAC56620.1"/>
    </source>
</evidence>
<protein>
    <submittedName>
        <fullName evidence="1">Uncharacterized protein</fullName>
    </submittedName>
</protein>
<organism evidence="1 2">
    <name type="scientific">Gordonia hirsuta DSM 44140 = NBRC 16056</name>
    <dbReference type="NCBI Taxonomy" id="1121927"/>
    <lineage>
        <taxon>Bacteria</taxon>
        <taxon>Bacillati</taxon>
        <taxon>Actinomycetota</taxon>
        <taxon>Actinomycetes</taxon>
        <taxon>Mycobacteriales</taxon>
        <taxon>Gordoniaceae</taxon>
        <taxon>Gordonia</taxon>
    </lineage>
</organism>
<dbReference type="eggNOG" id="ENOG5033TR6">
    <property type="taxonomic scope" value="Bacteria"/>
</dbReference>
<gene>
    <name evidence="1" type="ORF">GOHSU_12_00100</name>
</gene>
<dbReference type="OrthoDB" id="4377297at2"/>
<dbReference type="AlphaFoldDB" id="L7L649"/>
<keyword evidence="2" id="KW-1185">Reference proteome</keyword>
<reference evidence="1 2" key="1">
    <citation type="submission" date="2012-12" db="EMBL/GenBank/DDBJ databases">
        <title>Whole genome shotgun sequence of Gordonia hirsuta NBRC 16056.</title>
        <authorList>
            <person name="Isaki-Nakamura S."/>
            <person name="Hosoyama A."/>
            <person name="Tsuchikane K."/>
            <person name="Katsumata H."/>
            <person name="Baba S."/>
            <person name="Yamazaki S."/>
            <person name="Fujita N."/>
        </authorList>
    </citation>
    <scope>NUCLEOTIDE SEQUENCE [LARGE SCALE GENOMIC DNA]</scope>
    <source>
        <strain evidence="1 2">NBRC 16056</strain>
    </source>
</reference>
<accession>L7L649</accession>
<dbReference type="RefSeq" id="WP_005937174.1">
    <property type="nucleotide sequence ID" value="NZ_ATVK01000045.1"/>
</dbReference>
<proteinExistence type="predicted"/>
<dbReference type="Proteomes" id="UP000053405">
    <property type="component" value="Unassembled WGS sequence"/>
</dbReference>
<dbReference type="EMBL" id="BANT01000012">
    <property type="protein sequence ID" value="GAC56620.1"/>
    <property type="molecule type" value="Genomic_DNA"/>
</dbReference>